<protein>
    <submittedName>
        <fullName evidence="2">Lon protease 2</fullName>
        <ecNumber evidence="2">3.4.21.53</ecNumber>
    </submittedName>
</protein>
<evidence type="ECO:0000259" key="1">
    <source>
        <dbReference type="PROSITE" id="PS51787"/>
    </source>
</evidence>
<dbReference type="EMBL" id="WEGH01000001">
    <property type="protein sequence ID" value="MQY02295.1"/>
    <property type="molecule type" value="Genomic_DNA"/>
</dbReference>
<reference evidence="2 3" key="1">
    <citation type="submission" date="2019-10" db="EMBL/GenBank/DDBJ databases">
        <title>Actinomadura rubteroloni sp. nov. and Actinomadura macrotermitis sp. nov., isolated from the gut of fungus growing-termite Macrotermes natalensis.</title>
        <authorList>
            <person name="Benndorf R."/>
            <person name="Martin K."/>
            <person name="Kuefner M."/>
            <person name="De Beer W."/>
            <person name="Kaster A.-K."/>
            <person name="Vollmers J."/>
            <person name="Poulsen M."/>
            <person name="Beemelmanns C."/>
        </authorList>
    </citation>
    <scope>NUCLEOTIDE SEQUENCE [LARGE SCALE GENOMIC DNA]</scope>
    <source>
        <strain evidence="2 3">RB68</strain>
    </source>
</reference>
<dbReference type="InterPro" id="IPR046336">
    <property type="entry name" value="Lon_prtase_N_sf"/>
</dbReference>
<dbReference type="PROSITE" id="PS51787">
    <property type="entry name" value="LON_N"/>
    <property type="match status" value="1"/>
</dbReference>
<accession>A0A7K0BMA5</accession>
<sequence>MTAVPNVGWPHGRPEGVAVTERLALFPLGTVLFPGLVLPLHLFEERYRLLIRDLLERPGPRCFGVVAIELGHEVGAQGARRLAEVGCVAEVREAREHDDGRFDIVTVGTRRFRLKSVDRSRPYLQGEVDLLPEEAGPGAAPLAVRAGRLFALYRERLAAAGAAAAEALDPPDDPVTLSYLIAATAVLDGHDKQRLLAAENAALRLRAALGLLARETRLLAALPTVPAGQFLDGSVHPN</sequence>
<keyword evidence="3" id="KW-1185">Reference proteome</keyword>
<dbReference type="EC" id="3.4.21.53" evidence="2"/>
<feature type="domain" description="Lon N-terminal" evidence="1">
    <location>
        <begin position="20"/>
        <end position="216"/>
    </location>
</feature>
<proteinExistence type="predicted"/>
<dbReference type="PANTHER" id="PTHR46732:SF8">
    <property type="entry name" value="ATP-DEPENDENT PROTEASE LA (LON) DOMAIN PROTEIN"/>
    <property type="match status" value="1"/>
</dbReference>
<dbReference type="Gene3D" id="1.20.58.1480">
    <property type="match status" value="1"/>
</dbReference>
<evidence type="ECO:0000313" key="2">
    <source>
        <dbReference type="EMBL" id="MQY02295.1"/>
    </source>
</evidence>
<dbReference type="PANTHER" id="PTHR46732">
    <property type="entry name" value="ATP-DEPENDENT PROTEASE LA (LON) DOMAIN PROTEIN"/>
    <property type="match status" value="1"/>
</dbReference>
<keyword evidence="2" id="KW-0645">Protease</keyword>
<dbReference type="GO" id="GO:0004252">
    <property type="term" value="F:serine-type endopeptidase activity"/>
    <property type="evidence" value="ECO:0007669"/>
    <property type="project" value="UniProtKB-EC"/>
</dbReference>
<dbReference type="AlphaFoldDB" id="A0A7K0BMA5"/>
<dbReference type="OrthoDB" id="25394at2"/>
<dbReference type="Gene3D" id="2.30.130.40">
    <property type="entry name" value="LON domain-like"/>
    <property type="match status" value="1"/>
</dbReference>
<dbReference type="GO" id="GO:0006508">
    <property type="term" value="P:proteolysis"/>
    <property type="evidence" value="ECO:0007669"/>
    <property type="project" value="UniProtKB-KW"/>
</dbReference>
<dbReference type="SUPFAM" id="SSF88697">
    <property type="entry name" value="PUA domain-like"/>
    <property type="match status" value="1"/>
</dbReference>
<comment type="caution">
    <text evidence="2">The sequence shown here is derived from an EMBL/GenBank/DDBJ whole genome shotgun (WGS) entry which is preliminary data.</text>
</comment>
<dbReference type="SMART" id="SM00464">
    <property type="entry name" value="LON"/>
    <property type="match status" value="1"/>
</dbReference>
<dbReference type="Proteomes" id="UP000487268">
    <property type="component" value="Unassembled WGS sequence"/>
</dbReference>
<keyword evidence="2" id="KW-0378">Hydrolase</keyword>
<organism evidence="2 3">
    <name type="scientific">Actinomadura macrotermitis</name>
    <dbReference type="NCBI Taxonomy" id="2585200"/>
    <lineage>
        <taxon>Bacteria</taxon>
        <taxon>Bacillati</taxon>
        <taxon>Actinomycetota</taxon>
        <taxon>Actinomycetes</taxon>
        <taxon>Streptosporangiales</taxon>
        <taxon>Thermomonosporaceae</taxon>
        <taxon>Actinomadura</taxon>
    </lineage>
</organism>
<dbReference type="InterPro" id="IPR003111">
    <property type="entry name" value="Lon_prtase_N"/>
</dbReference>
<name>A0A7K0BMA5_9ACTN</name>
<evidence type="ECO:0000313" key="3">
    <source>
        <dbReference type="Proteomes" id="UP000487268"/>
    </source>
</evidence>
<dbReference type="Pfam" id="PF02190">
    <property type="entry name" value="LON_substr_bdg"/>
    <property type="match status" value="1"/>
</dbReference>
<gene>
    <name evidence="2" type="primary">lon2</name>
    <name evidence="2" type="ORF">ACRB68_03250</name>
</gene>
<dbReference type="InterPro" id="IPR015947">
    <property type="entry name" value="PUA-like_sf"/>
</dbReference>